<comment type="cofactor">
    <cofactor evidence="1 11">
        <name>Zn(2+)</name>
        <dbReference type="ChEBI" id="CHEBI:29105"/>
    </cofactor>
</comment>
<dbReference type="NCBIfam" id="TIGR00054">
    <property type="entry name" value="RIP metalloprotease RseP"/>
    <property type="match status" value="1"/>
</dbReference>
<keyword evidence="7 11" id="KW-0862">Zinc</keyword>
<dbReference type="PANTHER" id="PTHR42837">
    <property type="entry name" value="REGULATOR OF SIGMA-E PROTEASE RSEP"/>
    <property type="match status" value="1"/>
</dbReference>
<feature type="transmembrane region" description="Helical" evidence="11">
    <location>
        <begin position="12"/>
        <end position="30"/>
    </location>
</feature>
<dbReference type="EMBL" id="JAIFRO010000006">
    <property type="protein sequence ID" value="MBX4336261.1"/>
    <property type="molecule type" value="Genomic_DNA"/>
</dbReference>
<dbReference type="CDD" id="cd06163">
    <property type="entry name" value="S2P-M50_PDZ_RseP-like"/>
    <property type="match status" value="1"/>
</dbReference>
<sequence length="389" mass="43780">MELLNHIIAGNLLLRVFGIFFAVLVIIFVHEIGHYLIGRWCGIKASVFSLGFGPQIVGYTDKHGTQWRLALIPLGGYVKFRGDGEDISSFQSSSTGDGSYASAHAWKRAATVFSGPLFNILFTFIILTFFFFTYGRVVIDPVIGSLVKDAPAIQSGLELGDRFIEMDGRRVVSFEDLMEYVTLHGGDPIEFKMERRGQEFTTVIIPQVIERDDGFGNRVRSGMIGVGVPIDPENSMRLDPSYVKHMRYGFVKAIEEASRRITFIVTQTVFFIGRLIAGKEDHCQISGPSKTVQIAWKVSETGFVSLLNLIAFLSINVGLINLFPIPPLDGGHLLFHVIEVFARKPISSKIQVIIFRLGLFFVLLFMVFVFFNDYFCWFSQLNYGKHFIN</sequence>
<evidence type="ECO:0000256" key="10">
    <source>
        <dbReference type="ARBA" id="ARBA00023136"/>
    </source>
</evidence>
<feature type="transmembrane region" description="Helical" evidence="11">
    <location>
        <begin position="117"/>
        <end position="139"/>
    </location>
</feature>
<reference evidence="13 14" key="1">
    <citation type="submission" date="2021-08" db="EMBL/GenBank/DDBJ databases">
        <title>Bartonella raoulti 094 sp. nov.</title>
        <authorList>
            <person name="Zgheib R."/>
            <person name="Hammoud A."/>
        </authorList>
    </citation>
    <scope>NUCLEOTIDE SEQUENCE [LARGE SCALE GENOMIC DNA]</scope>
    <source>
        <strain evidence="13 14">094</strain>
    </source>
</reference>
<evidence type="ECO:0000256" key="11">
    <source>
        <dbReference type="RuleBase" id="RU362031"/>
    </source>
</evidence>
<keyword evidence="8 11" id="KW-1133">Transmembrane helix</keyword>
<gene>
    <name evidence="13" type="primary">rseP</name>
    <name evidence="13" type="ORF">K3248_06620</name>
</gene>
<dbReference type="Proteomes" id="UP000746918">
    <property type="component" value="Unassembled WGS sequence"/>
</dbReference>
<evidence type="ECO:0000256" key="3">
    <source>
        <dbReference type="ARBA" id="ARBA00007931"/>
    </source>
</evidence>
<evidence type="ECO:0000259" key="12">
    <source>
        <dbReference type="Pfam" id="PF02163"/>
    </source>
</evidence>
<evidence type="ECO:0000256" key="7">
    <source>
        <dbReference type="ARBA" id="ARBA00022833"/>
    </source>
</evidence>
<keyword evidence="9 11" id="KW-0482">Metalloprotease</keyword>
<dbReference type="RefSeq" id="WP_220717601.1">
    <property type="nucleotide sequence ID" value="NZ_JAIFRO010000006.1"/>
</dbReference>
<evidence type="ECO:0000313" key="13">
    <source>
        <dbReference type="EMBL" id="MBX4336261.1"/>
    </source>
</evidence>
<evidence type="ECO:0000256" key="4">
    <source>
        <dbReference type="ARBA" id="ARBA00022670"/>
    </source>
</evidence>
<protein>
    <recommendedName>
        <fullName evidence="11">Zinc metalloprotease</fullName>
        <ecNumber evidence="11">3.4.24.-</ecNumber>
    </recommendedName>
</protein>
<comment type="subcellular location">
    <subcellularLocation>
        <location evidence="2">Membrane</location>
        <topology evidence="2">Multi-pass membrane protein</topology>
    </subcellularLocation>
</comment>
<dbReference type="Pfam" id="PF02163">
    <property type="entry name" value="Peptidase_M50"/>
    <property type="match status" value="1"/>
</dbReference>
<evidence type="ECO:0000256" key="9">
    <source>
        <dbReference type="ARBA" id="ARBA00023049"/>
    </source>
</evidence>
<keyword evidence="5 11" id="KW-0812">Transmembrane</keyword>
<evidence type="ECO:0000256" key="1">
    <source>
        <dbReference type="ARBA" id="ARBA00001947"/>
    </source>
</evidence>
<comment type="caution">
    <text evidence="13">The sequence shown here is derived from an EMBL/GenBank/DDBJ whole genome shotgun (WGS) entry which is preliminary data.</text>
</comment>
<evidence type="ECO:0000256" key="8">
    <source>
        <dbReference type="ARBA" id="ARBA00022989"/>
    </source>
</evidence>
<dbReference type="Gene3D" id="2.30.42.10">
    <property type="match status" value="1"/>
</dbReference>
<name>A0ABS7IAT3_9HYPH</name>
<dbReference type="InterPro" id="IPR036034">
    <property type="entry name" value="PDZ_sf"/>
</dbReference>
<evidence type="ECO:0000256" key="2">
    <source>
        <dbReference type="ARBA" id="ARBA00004141"/>
    </source>
</evidence>
<dbReference type="EC" id="3.4.24.-" evidence="11"/>
<dbReference type="SUPFAM" id="SSF50156">
    <property type="entry name" value="PDZ domain-like"/>
    <property type="match status" value="1"/>
</dbReference>
<feature type="transmembrane region" description="Helical" evidence="11">
    <location>
        <begin position="353"/>
        <end position="371"/>
    </location>
</feature>
<proteinExistence type="inferred from homology"/>
<dbReference type="CDD" id="cd23081">
    <property type="entry name" value="cpPDZ_EcRseP-like"/>
    <property type="match status" value="1"/>
</dbReference>
<keyword evidence="4" id="KW-0645">Protease</keyword>
<dbReference type="GO" id="GO:0008237">
    <property type="term" value="F:metallopeptidase activity"/>
    <property type="evidence" value="ECO:0007669"/>
    <property type="project" value="UniProtKB-KW"/>
</dbReference>
<keyword evidence="11" id="KW-0479">Metal-binding</keyword>
<keyword evidence="6 11" id="KW-0378">Hydrolase</keyword>
<dbReference type="InterPro" id="IPR008915">
    <property type="entry name" value="Peptidase_M50"/>
</dbReference>
<accession>A0ABS7IAT3</accession>
<keyword evidence="10 11" id="KW-0472">Membrane</keyword>
<dbReference type="PANTHER" id="PTHR42837:SF2">
    <property type="entry name" value="MEMBRANE METALLOPROTEASE ARASP2, CHLOROPLASTIC-RELATED"/>
    <property type="match status" value="1"/>
</dbReference>
<evidence type="ECO:0000313" key="14">
    <source>
        <dbReference type="Proteomes" id="UP000746918"/>
    </source>
</evidence>
<evidence type="ECO:0000256" key="5">
    <source>
        <dbReference type="ARBA" id="ARBA00022692"/>
    </source>
</evidence>
<comment type="similarity">
    <text evidence="3 11">Belongs to the peptidase M50B family.</text>
</comment>
<keyword evidence="14" id="KW-1185">Reference proteome</keyword>
<dbReference type="InterPro" id="IPR004387">
    <property type="entry name" value="Pept_M50_Zn"/>
</dbReference>
<organism evidence="13 14">
    <name type="scientific">Bartonella raoultii</name>
    <dbReference type="NCBI Taxonomy" id="1457020"/>
    <lineage>
        <taxon>Bacteria</taxon>
        <taxon>Pseudomonadati</taxon>
        <taxon>Pseudomonadota</taxon>
        <taxon>Alphaproteobacteria</taxon>
        <taxon>Hyphomicrobiales</taxon>
        <taxon>Bartonellaceae</taxon>
        <taxon>Bartonella</taxon>
    </lineage>
</organism>
<feature type="domain" description="Peptidase M50" evidence="12">
    <location>
        <begin position="20"/>
        <end position="364"/>
    </location>
</feature>
<evidence type="ECO:0000256" key="6">
    <source>
        <dbReference type="ARBA" id="ARBA00022801"/>
    </source>
</evidence>